<comment type="cofactor">
    <cofactor evidence="10">
        <name>Mg(2+)</name>
        <dbReference type="ChEBI" id="CHEBI:18420"/>
    </cofactor>
    <cofactor evidence="10">
        <name>Ca(2+)</name>
        <dbReference type="ChEBI" id="CHEBI:29108"/>
    </cofactor>
</comment>
<evidence type="ECO:0000256" key="10">
    <source>
        <dbReference type="RuleBase" id="RU366008"/>
    </source>
</evidence>
<evidence type="ECO:0000256" key="8">
    <source>
        <dbReference type="ARBA" id="ARBA00022878"/>
    </source>
</evidence>
<dbReference type="Gene3D" id="3.90.850.10">
    <property type="entry name" value="Fumarylacetoacetase-like, C-terminal domain"/>
    <property type="match status" value="1"/>
</dbReference>
<dbReference type="InterPro" id="IPR036462">
    <property type="entry name" value="Fumarylacetoacetase_N_sf"/>
</dbReference>
<comment type="catalytic activity">
    <reaction evidence="10">
        <text>4-fumarylacetoacetate + H2O = acetoacetate + fumarate + H(+)</text>
        <dbReference type="Rhea" id="RHEA:10244"/>
        <dbReference type="ChEBI" id="CHEBI:13705"/>
        <dbReference type="ChEBI" id="CHEBI:15377"/>
        <dbReference type="ChEBI" id="CHEBI:15378"/>
        <dbReference type="ChEBI" id="CHEBI:18034"/>
        <dbReference type="ChEBI" id="CHEBI:29806"/>
        <dbReference type="EC" id="3.7.1.2"/>
    </reaction>
</comment>
<dbReference type="SUPFAM" id="SSF63433">
    <property type="entry name" value="Fumarylacetoacetate hydrolase, FAH, N-terminal domain"/>
    <property type="match status" value="1"/>
</dbReference>
<dbReference type="Gene3D" id="2.30.30.230">
    <property type="entry name" value="Fumarylacetoacetase, N-terminal domain"/>
    <property type="match status" value="1"/>
</dbReference>
<keyword evidence="7 10" id="KW-0460">Magnesium</keyword>
<dbReference type="PANTHER" id="PTHR43069:SF2">
    <property type="entry name" value="FUMARYLACETOACETASE"/>
    <property type="match status" value="1"/>
</dbReference>
<evidence type="ECO:0000256" key="2">
    <source>
        <dbReference type="ARBA" id="ARBA00010211"/>
    </source>
</evidence>
<keyword evidence="8 10" id="KW-0828">Tyrosine catabolism</keyword>
<evidence type="ECO:0000256" key="3">
    <source>
        <dbReference type="ARBA" id="ARBA00012094"/>
    </source>
</evidence>
<evidence type="ECO:0000256" key="6">
    <source>
        <dbReference type="ARBA" id="ARBA00022837"/>
    </source>
</evidence>
<name>A0ABR0F3T7_ZASCE</name>
<evidence type="ECO:0000256" key="9">
    <source>
        <dbReference type="ARBA" id="ARBA00023232"/>
    </source>
</evidence>
<evidence type="ECO:0000313" key="14">
    <source>
        <dbReference type="Proteomes" id="UP001305779"/>
    </source>
</evidence>
<feature type="domain" description="Fumarylacetoacetase N-terminal" evidence="12">
    <location>
        <begin position="15"/>
        <end position="113"/>
    </location>
</feature>
<dbReference type="EMBL" id="JAXOVC010000001">
    <property type="protein sequence ID" value="KAK4508624.1"/>
    <property type="molecule type" value="Genomic_DNA"/>
</dbReference>
<evidence type="ECO:0000256" key="5">
    <source>
        <dbReference type="ARBA" id="ARBA00022801"/>
    </source>
</evidence>
<comment type="similarity">
    <text evidence="2 10">Belongs to the FAH family.</text>
</comment>
<evidence type="ECO:0000256" key="7">
    <source>
        <dbReference type="ARBA" id="ARBA00022842"/>
    </source>
</evidence>
<keyword evidence="5 10" id="KW-0378">Hydrolase</keyword>
<accession>A0ABR0F3T7</accession>
<gene>
    <name evidence="13" type="ORF">PRZ48_002363</name>
</gene>
<comment type="pathway">
    <text evidence="1 10">Amino-acid degradation; L-phenylalanine degradation; acetoacetate and fumarate from L-phenylalanine: step 6/6.</text>
</comment>
<dbReference type="InterPro" id="IPR015377">
    <property type="entry name" value="Fumarylacetoacetase_N"/>
</dbReference>
<dbReference type="InterPro" id="IPR036663">
    <property type="entry name" value="Fumarylacetoacetase_C_sf"/>
</dbReference>
<evidence type="ECO:0000313" key="13">
    <source>
        <dbReference type="EMBL" id="KAK4508624.1"/>
    </source>
</evidence>
<evidence type="ECO:0000259" key="12">
    <source>
        <dbReference type="Pfam" id="PF09298"/>
    </source>
</evidence>
<organism evidence="13 14">
    <name type="scientific">Zasmidium cellare</name>
    <name type="common">Wine cellar mold</name>
    <name type="synonym">Racodium cellare</name>
    <dbReference type="NCBI Taxonomy" id="395010"/>
    <lineage>
        <taxon>Eukaryota</taxon>
        <taxon>Fungi</taxon>
        <taxon>Dikarya</taxon>
        <taxon>Ascomycota</taxon>
        <taxon>Pezizomycotina</taxon>
        <taxon>Dothideomycetes</taxon>
        <taxon>Dothideomycetidae</taxon>
        <taxon>Mycosphaerellales</taxon>
        <taxon>Mycosphaerellaceae</taxon>
        <taxon>Zasmidium</taxon>
    </lineage>
</organism>
<dbReference type="InterPro" id="IPR011234">
    <property type="entry name" value="Fumarylacetoacetase-like_C"/>
</dbReference>
<comment type="caution">
    <text evidence="13">The sequence shown here is derived from an EMBL/GenBank/DDBJ whole genome shotgun (WGS) entry which is preliminary data.</text>
</comment>
<dbReference type="InterPro" id="IPR005959">
    <property type="entry name" value="Fumarylacetoacetase"/>
</dbReference>
<dbReference type="PANTHER" id="PTHR43069">
    <property type="entry name" value="FUMARYLACETOACETASE"/>
    <property type="match status" value="1"/>
</dbReference>
<dbReference type="Pfam" id="PF01557">
    <property type="entry name" value="FAA_hydrolase"/>
    <property type="match status" value="1"/>
</dbReference>
<keyword evidence="9 10" id="KW-0585">Phenylalanine catabolism</keyword>
<protein>
    <recommendedName>
        <fullName evidence="3 10">Fumarylacetoacetase</fullName>
        <ecNumber evidence="3 10">3.7.1.2</ecNumber>
    </recommendedName>
    <alternativeName>
        <fullName evidence="10">Fumarylacetoacetate hydrolase</fullName>
    </alternativeName>
</protein>
<dbReference type="Proteomes" id="UP001305779">
    <property type="component" value="Unassembled WGS sequence"/>
</dbReference>
<keyword evidence="6 10" id="KW-0106">Calcium</keyword>
<sequence length="415" mass="45127">MSPKLDQAPYTIDTLPYGVISTSSEPSPRCAVAIGEHAIDLAKYAKTGAFSSLESGQNFTFENIFSQPTLNTFAALPSSTRRSIRTHIQSALKDHKIPPSVLVPLKDVNPHLPMSIPGFSDFYTSLDHCKNCSGELTTANIPSNWFLAPSVYNSRVSSILPTPSTIPRPVNVSFEGGLDSKAIYGPTRKLDFELEMGLFVSKPVPYGSSLPIADVKSHIFGFVLLNDWSARDHQMFEMRPLGPFHSKGFGTSISNWIVPIEALEPFSTAPHLAQDPKPFGHLTYPDGKGALDVKLRVKLVRAGRESILSTSNLKYLYWTPYQQLTHHAASGCGMATGDLIGTGTISGSGKDSEGRMSELGCLYEAERTRTGVMPRGVGEYLQDGDEVVLEGWCEREGRVVVGFGECRGKIGPAKS</sequence>
<keyword evidence="14" id="KW-1185">Reference proteome</keyword>
<dbReference type="EC" id="3.7.1.2" evidence="3 10"/>
<evidence type="ECO:0000256" key="4">
    <source>
        <dbReference type="ARBA" id="ARBA00022723"/>
    </source>
</evidence>
<evidence type="ECO:0000259" key="11">
    <source>
        <dbReference type="Pfam" id="PF01557"/>
    </source>
</evidence>
<keyword evidence="4 10" id="KW-0479">Metal-binding</keyword>
<dbReference type="SUPFAM" id="SSF56529">
    <property type="entry name" value="FAH"/>
    <property type="match status" value="1"/>
</dbReference>
<reference evidence="13 14" key="1">
    <citation type="journal article" date="2023" name="G3 (Bethesda)">
        <title>A chromosome-level genome assembly of Zasmidium syzygii isolated from banana leaves.</title>
        <authorList>
            <person name="van Westerhoven A.C."/>
            <person name="Mehrabi R."/>
            <person name="Talebi R."/>
            <person name="Steentjes M.B.F."/>
            <person name="Corcolon B."/>
            <person name="Chong P.A."/>
            <person name="Kema G.H.J."/>
            <person name="Seidl M.F."/>
        </authorList>
    </citation>
    <scope>NUCLEOTIDE SEQUENCE [LARGE SCALE GENOMIC DNA]</scope>
    <source>
        <strain evidence="13 14">P124</strain>
    </source>
</reference>
<proteinExistence type="inferred from homology"/>
<evidence type="ECO:0000256" key="1">
    <source>
        <dbReference type="ARBA" id="ARBA00004782"/>
    </source>
</evidence>
<feature type="domain" description="Fumarylacetoacetase-like C-terminal" evidence="11">
    <location>
        <begin position="121"/>
        <end position="408"/>
    </location>
</feature>
<dbReference type="Pfam" id="PF09298">
    <property type="entry name" value="FAA_hydrolase_N"/>
    <property type="match status" value="1"/>
</dbReference>